<protein>
    <submittedName>
        <fullName evidence="2">Uncharacterized protein</fullName>
    </submittedName>
</protein>
<dbReference type="OrthoDB" id="9821763at2"/>
<organism evidence="2">
    <name type="scientific">Desulfovibrio sp. U5L</name>
    <dbReference type="NCBI Taxonomy" id="596152"/>
    <lineage>
        <taxon>Bacteria</taxon>
        <taxon>Pseudomonadati</taxon>
        <taxon>Thermodesulfobacteriota</taxon>
        <taxon>Desulfovibrionia</taxon>
        <taxon>Desulfovibrionales</taxon>
        <taxon>Desulfovibrionaceae</taxon>
        <taxon>Desulfovibrio</taxon>
    </lineage>
</organism>
<feature type="region of interest" description="Disordered" evidence="1">
    <location>
        <begin position="1"/>
        <end position="58"/>
    </location>
</feature>
<reference evidence="2" key="1">
    <citation type="submission" date="2011-11" db="EMBL/GenBank/DDBJ databases">
        <title>Improved High-Quality Draft sequence of Desulfovibrio sp. U5L.</title>
        <authorList>
            <consortium name="US DOE Joint Genome Institute"/>
            <person name="Lucas S."/>
            <person name="Han J."/>
            <person name="Lapidus A."/>
            <person name="Cheng J.-F."/>
            <person name="Goodwin L."/>
            <person name="Pitluck S."/>
            <person name="Peters L."/>
            <person name="Ovchinnikova G."/>
            <person name="Held B."/>
            <person name="Detter J.C."/>
            <person name="Han C."/>
            <person name="Tapia R."/>
            <person name="Land M."/>
            <person name="Hauser L."/>
            <person name="Kyrpides N."/>
            <person name="Ivanova N."/>
            <person name="Pagani I."/>
            <person name="Gabster J."/>
            <person name="Walker C."/>
            <person name="Stolyar S."/>
            <person name="Stahl D."/>
            <person name="Arkin A."/>
            <person name="Dehal P."/>
            <person name="Hazen T."/>
            <person name="Woyke T."/>
        </authorList>
    </citation>
    <scope>NUCLEOTIDE SEQUENCE [LARGE SCALE GENOMIC DNA]</scope>
    <source>
        <strain evidence="2">U5L</strain>
    </source>
</reference>
<dbReference type="STRING" id="596152.DesU5LDRAFT_1494"/>
<feature type="compositionally biased region" description="Pro residues" evidence="1">
    <location>
        <begin position="10"/>
        <end position="22"/>
    </location>
</feature>
<evidence type="ECO:0000256" key="1">
    <source>
        <dbReference type="SAM" id="MobiDB-lite"/>
    </source>
</evidence>
<dbReference type="AlphaFoldDB" id="I2Q073"/>
<dbReference type="HOGENOM" id="CLU_952267_0_0_7"/>
<feature type="compositionally biased region" description="Low complexity" evidence="1">
    <location>
        <begin position="35"/>
        <end position="58"/>
    </location>
</feature>
<accession>I2Q073</accession>
<dbReference type="eggNOG" id="ENOG50313XV">
    <property type="taxonomic scope" value="Bacteria"/>
</dbReference>
<name>I2Q073_9BACT</name>
<gene>
    <name evidence="2" type="ORF">DesU5LDRAFT_1494</name>
</gene>
<evidence type="ECO:0000313" key="2">
    <source>
        <dbReference type="EMBL" id="EIG53179.1"/>
    </source>
</evidence>
<sequence>MPELNTTPEPQAPPLHSVPPKPGKGKKLADGGAVASKPASAPERAAAVEAAPASQAEPADPTLATFAAGVYAEIPYEQAVALAAWRDGVLDRAESARARDVLLARVAELTAEIMAYADEMGELLDDLKKANLPPDLHCTAKNLLMLIEIDKGQTVRAVAEALQTVAYDMKSRLMDKYKGKVKVVLSCSPDPADYDSMIVLAEVSPETPAQTTGGKLTLATDGAIVTRRESAQAMQLKMVEAEPDPLVEMYGEAKGLAMREMMVSSGINEFVAGTGANRVKVRLVGGRAKKAA</sequence>
<proteinExistence type="predicted"/>
<dbReference type="EMBL" id="JH600068">
    <property type="protein sequence ID" value="EIG53179.1"/>
    <property type="molecule type" value="Genomic_DNA"/>
</dbReference>